<keyword evidence="6" id="KW-1185">Reference proteome</keyword>
<gene>
    <name evidence="5" type="ORF">Q3O60_03850</name>
</gene>
<dbReference type="Pfam" id="PF13511">
    <property type="entry name" value="DUF4124"/>
    <property type="match status" value="1"/>
</dbReference>
<dbReference type="EMBL" id="JAUZVZ010000004">
    <property type="protein sequence ID" value="MDP4535319.1"/>
    <property type="molecule type" value="Genomic_DNA"/>
</dbReference>
<keyword evidence="1" id="KW-0175">Coiled coil</keyword>
<evidence type="ECO:0000259" key="4">
    <source>
        <dbReference type="Pfam" id="PF13511"/>
    </source>
</evidence>
<feature type="chain" id="PRO_5046588304" evidence="3">
    <location>
        <begin position="23"/>
        <end position="158"/>
    </location>
</feature>
<comment type="caution">
    <text evidence="5">The sequence shown here is derived from an EMBL/GenBank/DDBJ whole genome shotgun (WGS) entry which is preliminary data.</text>
</comment>
<evidence type="ECO:0000256" key="3">
    <source>
        <dbReference type="SAM" id="SignalP"/>
    </source>
</evidence>
<feature type="signal peptide" evidence="3">
    <location>
        <begin position="1"/>
        <end position="22"/>
    </location>
</feature>
<accession>A0ABT9GW85</accession>
<name>A0ABT9GW85_9GAMM</name>
<sequence length="158" mass="17771">MTASPFRLTLLALLLHSSFVSASVYRCVIDGVTTFSQTPCADDAEEMRGYDTSPTRTPSEPTAATSAQDTLAEINSDVRQRNLNRQIQQLEQRLTRLQNDYETEFVELTGEPLPEGDSMTAYPLGLAQEISALRNRYNAEIKKVRDELAQRRKELSDI</sequence>
<evidence type="ECO:0000313" key="6">
    <source>
        <dbReference type="Proteomes" id="UP001231616"/>
    </source>
</evidence>
<dbReference type="RefSeq" id="WP_305892584.1">
    <property type="nucleotide sequence ID" value="NZ_JAUZVZ010000004.1"/>
</dbReference>
<protein>
    <submittedName>
        <fullName evidence="5">DUF4124 domain-containing protein</fullName>
    </submittedName>
</protein>
<evidence type="ECO:0000256" key="2">
    <source>
        <dbReference type="SAM" id="MobiDB-lite"/>
    </source>
</evidence>
<keyword evidence="3" id="KW-0732">Signal</keyword>
<evidence type="ECO:0000313" key="5">
    <source>
        <dbReference type="EMBL" id="MDP4535319.1"/>
    </source>
</evidence>
<dbReference type="InterPro" id="IPR025392">
    <property type="entry name" value="DUF4124"/>
</dbReference>
<feature type="region of interest" description="Disordered" evidence="2">
    <location>
        <begin position="45"/>
        <end position="67"/>
    </location>
</feature>
<dbReference type="Proteomes" id="UP001231616">
    <property type="component" value="Unassembled WGS sequence"/>
</dbReference>
<feature type="coiled-coil region" evidence="1">
    <location>
        <begin position="80"/>
        <end position="154"/>
    </location>
</feature>
<proteinExistence type="predicted"/>
<feature type="compositionally biased region" description="Polar residues" evidence="2">
    <location>
        <begin position="52"/>
        <end position="67"/>
    </location>
</feature>
<feature type="domain" description="DUF4124" evidence="4">
    <location>
        <begin position="11"/>
        <end position="64"/>
    </location>
</feature>
<reference evidence="5 6" key="1">
    <citation type="submission" date="2023-08" db="EMBL/GenBank/DDBJ databases">
        <authorList>
            <person name="Joshi A."/>
            <person name="Thite S."/>
        </authorList>
    </citation>
    <scope>NUCLEOTIDE SEQUENCE [LARGE SCALE GENOMIC DNA]</scope>
    <source>
        <strain evidence="5 6">AC40</strain>
    </source>
</reference>
<evidence type="ECO:0000256" key="1">
    <source>
        <dbReference type="SAM" id="Coils"/>
    </source>
</evidence>
<organism evidence="5 6">
    <name type="scientific">Alkalimonas collagenimarina</name>
    <dbReference type="NCBI Taxonomy" id="400390"/>
    <lineage>
        <taxon>Bacteria</taxon>
        <taxon>Pseudomonadati</taxon>
        <taxon>Pseudomonadota</taxon>
        <taxon>Gammaproteobacteria</taxon>
        <taxon>Alkalimonas</taxon>
    </lineage>
</organism>